<keyword evidence="2" id="KW-1185">Reference proteome</keyword>
<dbReference type="EMBL" id="JACHIW010000001">
    <property type="protein sequence ID" value="MBB5157353.1"/>
    <property type="molecule type" value="Genomic_DNA"/>
</dbReference>
<evidence type="ECO:0000313" key="1">
    <source>
        <dbReference type="EMBL" id="MBB5157353.1"/>
    </source>
</evidence>
<accession>A0A840QIT0</accession>
<protein>
    <submittedName>
        <fullName evidence="1">Uncharacterized protein</fullName>
    </submittedName>
</protein>
<proteinExistence type="predicted"/>
<name>A0A840QIT0_9PSEU</name>
<dbReference type="Proteomes" id="UP000584374">
    <property type="component" value="Unassembled WGS sequence"/>
</dbReference>
<reference evidence="1 2" key="1">
    <citation type="submission" date="2020-08" db="EMBL/GenBank/DDBJ databases">
        <title>Sequencing the genomes of 1000 actinobacteria strains.</title>
        <authorList>
            <person name="Klenk H.-P."/>
        </authorList>
    </citation>
    <scope>NUCLEOTIDE SEQUENCE [LARGE SCALE GENOMIC DNA]</scope>
    <source>
        <strain evidence="1 2">DSM 45584</strain>
    </source>
</reference>
<sequence>MAAGSALVKASFGEIVRGGYWGRLDRRPRQAGGLLPRWLRGVLLAEVSVVIDRDW</sequence>
<organism evidence="1 2">
    <name type="scientific">Saccharopolyspora phatthalungensis</name>
    <dbReference type="NCBI Taxonomy" id="664693"/>
    <lineage>
        <taxon>Bacteria</taxon>
        <taxon>Bacillati</taxon>
        <taxon>Actinomycetota</taxon>
        <taxon>Actinomycetes</taxon>
        <taxon>Pseudonocardiales</taxon>
        <taxon>Pseudonocardiaceae</taxon>
        <taxon>Saccharopolyspora</taxon>
    </lineage>
</organism>
<gene>
    <name evidence="1" type="ORF">BJ970_004887</name>
</gene>
<comment type="caution">
    <text evidence="1">The sequence shown here is derived from an EMBL/GenBank/DDBJ whole genome shotgun (WGS) entry which is preliminary data.</text>
</comment>
<dbReference type="RefSeq" id="WP_184728312.1">
    <property type="nucleotide sequence ID" value="NZ_JACHIW010000001.1"/>
</dbReference>
<evidence type="ECO:0000313" key="2">
    <source>
        <dbReference type="Proteomes" id="UP000584374"/>
    </source>
</evidence>
<dbReference type="AlphaFoldDB" id="A0A840QIT0"/>